<proteinExistence type="predicted"/>
<evidence type="ECO:0000259" key="8">
    <source>
        <dbReference type="PROSITE" id="PS50110"/>
    </source>
</evidence>
<evidence type="ECO:0000313" key="9">
    <source>
        <dbReference type="EMBL" id="SDH97270.1"/>
    </source>
</evidence>
<dbReference type="PANTHER" id="PTHR48111">
    <property type="entry name" value="REGULATOR OF RPOS"/>
    <property type="match status" value="1"/>
</dbReference>
<dbReference type="Gene3D" id="1.10.10.10">
    <property type="entry name" value="Winged helix-like DNA-binding domain superfamily/Winged helix DNA-binding domain"/>
    <property type="match status" value="1"/>
</dbReference>
<keyword evidence="1 6" id="KW-0597">Phosphoprotein</keyword>
<dbReference type="SMART" id="SM00421">
    <property type="entry name" value="HTH_LUXR"/>
    <property type="match status" value="1"/>
</dbReference>
<dbReference type="SUPFAM" id="SSF52172">
    <property type="entry name" value="CheY-like"/>
    <property type="match status" value="1"/>
</dbReference>
<dbReference type="InterPro" id="IPR001789">
    <property type="entry name" value="Sig_transdc_resp-reg_receiver"/>
</dbReference>
<dbReference type="PROSITE" id="PS50110">
    <property type="entry name" value="RESPONSE_REGULATORY"/>
    <property type="match status" value="1"/>
</dbReference>
<keyword evidence="4" id="KW-0238">DNA-binding</keyword>
<dbReference type="InterPro" id="IPR000792">
    <property type="entry name" value="Tscrpt_reg_LuxR_C"/>
</dbReference>
<dbReference type="STRING" id="178355.SAMN04488062_1196"/>
<evidence type="ECO:0000256" key="2">
    <source>
        <dbReference type="ARBA" id="ARBA00023012"/>
    </source>
</evidence>
<evidence type="ECO:0000256" key="5">
    <source>
        <dbReference type="ARBA" id="ARBA00023163"/>
    </source>
</evidence>
<feature type="domain" description="HTH luxR-type" evidence="7">
    <location>
        <begin position="255"/>
        <end position="320"/>
    </location>
</feature>
<dbReference type="InterPro" id="IPR016032">
    <property type="entry name" value="Sig_transdc_resp-reg_C-effctor"/>
</dbReference>
<sequence>MKKILIIEDDAVLRENTAEFIAGENFEVFVAEDGLVGIQQTLKHFPDLILCDISMPNMNGFDFYKTIKQIKSTSTIPLVFFSARTENEDIRAGMQLGADDYIIKPFDFYELLKVIKTRLAKYETIEQFNDEKFHALTDHPKLGFYIYQNGKLLFHNEALATIFGYSYDDFQSINFVDLLDDKYCNKTKILNDFDRCLKDSKGAISFQFEAVHKTLNTVFVELYGSVIIYKGHPSLVGNIIPLADKKTVPKIVTRPEEIPIAFTNRELEVLKLICKGKSTLETSEVLFLGQRTIETYRANLLEKTDCKNIAELIMYAIRNTLITID</sequence>
<dbReference type="RefSeq" id="WP_091258769.1">
    <property type="nucleotide sequence ID" value="NZ_FNDB01000019.1"/>
</dbReference>
<dbReference type="CDD" id="cd06170">
    <property type="entry name" value="LuxR_C_like"/>
    <property type="match status" value="1"/>
</dbReference>
<protein>
    <submittedName>
        <fullName evidence="9">PAS domain S-box-containing protein</fullName>
    </submittedName>
</protein>
<dbReference type="GO" id="GO:0000156">
    <property type="term" value="F:phosphorelay response regulator activity"/>
    <property type="evidence" value="ECO:0007669"/>
    <property type="project" value="TreeGrafter"/>
</dbReference>
<dbReference type="PRINTS" id="PR00038">
    <property type="entry name" value="HTHLUXR"/>
</dbReference>
<dbReference type="EMBL" id="FNDB01000019">
    <property type="protein sequence ID" value="SDH97270.1"/>
    <property type="molecule type" value="Genomic_DNA"/>
</dbReference>
<dbReference type="NCBIfam" id="TIGR00229">
    <property type="entry name" value="sensory_box"/>
    <property type="match status" value="1"/>
</dbReference>
<dbReference type="CDD" id="cd17574">
    <property type="entry name" value="REC_OmpR"/>
    <property type="match status" value="1"/>
</dbReference>
<dbReference type="InterPro" id="IPR011006">
    <property type="entry name" value="CheY-like_superfamily"/>
</dbReference>
<keyword evidence="2" id="KW-0902">Two-component regulatory system</keyword>
<dbReference type="Pfam" id="PF00072">
    <property type="entry name" value="Response_reg"/>
    <property type="match status" value="1"/>
</dbReference>
<evidence type="ECO:0000256" key="4">
    <source>
        <dbReference type="ARBA" id="ARBA00023125"/>
    </source>
</evidence>
<dbReference type="InterPro" id="IPR039420">
    <property type="entry name" value="WalR-like"/>
</dbReference>
<dbReference type="Gene3D" id="3.40.50.2300">
    <property type="match status" value="1"/>
</dbReference>
<dbReference type="SMART" id="SM00448">
    <property type="entry name" value="REC"/>
    <property type="match status" value="1"/>
</dbReference>
<dbReference type="PANTHER" id="PTHR48111:SF1">
    <property type="entry name" value="TWO-COMPONENT RESPONSE REGULATOR ORR33"/>
    <property type="match status" value="1"/>
</dbReference>
<feature type="domain" description="Response regulatory" evidence="8">
    <location>
        <begin position="3"/>
        <end position="119"/>
    </location>
</feature>
<keyword evidence="3" id="KW-0805">Transcription regulation</keyword>
<dbReference type="InterPro" id="IPR000014">
    <property type="entry name" value="PAS"/>
</dbReference>
<feature type="modified residue" description="4-aspartylphosphate" evidence="6">
    <location>
        <position position="52"/>
    </location>
</feature>
<dbReference type="PROSITE" id="PS50043">
    <property type="entry name" value="HTH_LUXR_2"/>
    <property type="match status" value="1"/>
</dbReference>
<dbReference type="SUPFAM" id="SSF46894">
    <property type="entry name" value="C-terminal effector domain of the bipartite response regulators"/>
    <property type="match status" value="1"/>
</dbReference>
<evidence type="ECO:0000259" key="7">
    <source>
        <dbReference type="PROSITE" id="PS50043"/>
    </source>
</evidence>
<dbReference type="OrthoDB" id="9127033at2"/>
<dbReference type="AlphaFoldDB" id="A0A1G8GSK4"/>
<dbReference type="Gene3D" id="3.30.450.20">
    <property type="entry name" value="PAS domain"/>
    <property type="match status" value="1"/>
</dbReference>
<dbReference type="GO" id="GO:0032993">
    <property type="term" value="C:protein-DNA complex"/>
    <property type="evidence" value="ECO:0007669"/>
    <property type="project" value="TreeGrafter"/>
</dbReference>
<evidence type="ECO:0000256" key="3">
    <source>
        <dbReference type="ARBA" id="ARBA00023015"/>
    </source>
</evidence>
<dbReference type="GO" id="GO:0005829">
    <property type="term" value="C:cytosol"/>
    <property type="evidence" value="ECO:0007669"/>
    <property type="project" value="TreeGrafter"/>
</dbReference>
<evidence type="ECO:0000313" key="10">
    <source>
        <dbReference type="Proteomes" id="UP000199274"/>
    </source>
</evidence>
<evidence type="ECO:0000256" key="1">
    <source>
        <dbReference type="ARBA" id="ARBA00022553"/>
    </source>
</evidence>
<keyword evidence="10" id="KW-1185">Reference proteome</keyword>
<dbReference type="Proteomes" id="UP000199274">
    <property type="component" value="Unassembled WGS sequence"/>
</dbReference>
<accession>A0A1G8GSK4</accession>
<dbReference type="Pfam" id="PF00196">
    <property type="entry name" value="GerE"/>
    <property type="match status" value="1"/>
</dbReference>
<dbReference type="InterPro" id="IPR035965">
    <property type="entry name" value="PAS-like_dom_sf"/>
</dbReference>
<dbReference type="SUPFAM" id="SSF55785">
    <property type="entry name" value="PYP-like sensor domain (PAS domain)"/>
    <property type="match status" value="1"/>
</dbReference>
<organism evidence="9 10">
    <name type="scientific">Flavobacterium omnivorum</name>
    <dbReference type="NCBI Taxonomy" id="178355"/>
    <lineage>
        <taxon>Bacteria</taxon>
        <taxon>Pseudomonadati</taxon>
        <taxon>Bacteroidota</taxon>
        <taxon>Flavobacteriia</taxon>
        <taxon>Flavobacteriales</taxon>
        <taxon>Flavobacteriaceae</taxon>
        <taxon>Flavobacterium</taxon>
    </lineage>
</organism>
<gene>
    <name evidence="9" type="ORF">SAMN04488062_1196</name>
</gene>
<evidence type="ECO:0000256" key="6">
    <source>
        <dbReference type="PROSITE-ProRule" id="PRU00169"/>
    </source>
</evidence>
<keyword evidence="5" id="KW-0804">Transcription</keyword>
<reference evidence="10" key="1">
    <citation type="submission" date="2016-10" db="EMBL/GenBank/DDBJ databases">
        <authorList>
            <person name="Varghese N."/>
            <person name="Submissions S."/>
        </authorList>
    </citation>
    <scope>NUCLEOTIDE SEQUENCE [LARGE SCALE GENOMIC DNA]</scope>
    <source>
        <strain evidence="10">CGMCC 1.2747</strain>
    </source>
</reference>
<dbReference type="GO" id="GO:0006355">
    <property type="term" value="P:regulation of DNA-templated transcription"/>
    <property type="evidence" value="ECO:0007669"/>
    <property type="project" value="InterPro"/>
</dbReference>
<dbReference type="InterPro" id="IPR036388">
    <property type="entry name" value="WH-like_DNA-bd_sf"/>
</dbReference>
<dbReference type="GO" id="GO:0000976">
    <property type="term" value="F:transcription cis-regulatory region binding"/>
    <property type="evidence" value="ECO:0007669"/>
    <property type="project" value="TreeGrafter"/>
</dbReference>
<name>A0A1G8GSK4_9FLAO</name>